<keyword evidence="2" id="KW-0472">Membrane</keyword>
<dbReference type="PANTHER" id="PTHR43173">
    <property type="entry name" value="ABC1 FAMILY PROTEIN"/>
    <property type="match status" value="1"/>
</dbReference>
<dbReference type="Gene3D" id="1.10.510.10">
    <property type="entry name" value="Transferase(Phosphotransferase) domain 1"/>
    <property type="match status" value="1"/>
</dbReference>
<keyword evidence="4" id="KW-0503">Monooxygenase</keyword>
<feature type="domain" description="ABC1 atypical kinase-like" evidence="3">
    <location>
        <begin position="150"/>
        <end position="392"/>
    </location>
</feature>
<proteinExistence type="predicted"/>
<dbReference type="GO" id="GO:0004497">
    <property type="term" value="F:monooxygenase activity"/>
    <property type="evidence" value="ECO:0007669"/>
    <property type="project" value="UniProtKB-KW"/>
</dbReference>
<dbReference type="Proteomes" id="UP000064967">
    <property type="component" value="Chromosome"/>
</dbReference>
<evidence type="ECO:0000256" key="2">
    <source>
        <dbReference type="SAM" id="Phobius"/>
    </source>
</evidence>
<feature type="region of interest" description="Disordered" evidence="1">
    <location>
        <begin position="1"/>
        <end position="52"/>
    </location>
</feature>
<feature type="compositionally biased region" description="Basic and acidic residues" evidence="1">
    <location>
        <begin position="614"/>
        <end position="624"/>
    </location>
</feature>
<dbReference type="STRING" id="1391654.AKJ09_06232"/>
<evidence type="ECO:0000256" key="1">
    <source>
        <dbReference type="SAM" id="MobiDB-lite"/>
    </source>
</evidence>
<evidence type="ECO:0000259" key="3">
    <source>
        <dbReference type="Pfam" id="PF03109"/>
    </source>
</evidence>
<organism evidence="4 5">
    <name type="scientific">Labilithrix luteola</name>
    <dbReference type="NCBI Taxonomy" id="1391654"/>
    <lineage>
        <taxon>Bacteria</taxon>
        <taxon>Pseudomonadati</taxon>
        <taxon>Myxococcota</taxon>
        <taxon>Polyangia</taxon>
        <taxon>Polyangiales</taxon>
        <taxon>Labilitrichaceae</taxon>
        <taxon>Labilithrix</taxon>
    </lineage>
</organism>
<dbReference type="SUPFAM" id="SSF56112">
    <property type="entry name" value="Protein kinase-like (PK-like)"/>
    <property type="match status" value="1"/>
</dbReference>
<dbReference type="InterPro" id="IPR011009">
    <property type="entry name" value="Kinase-like_dom_sf"/>
</dbReference>
<dbReference type="RefSeq" id="WP_146651005.1">
    <property type="nucleotide sequence ID" value="NZ_CP012333.1"/>
</dbReference>
<protein>
    <submittedName>
        <fullName evidence="4">Ubiquinone biosynthesis monooxygenase UbiB</fullName>
    </submittedName>
</protein>
<dbReference type="InterPro" id="IPR051130">
    <property type="entry name" value="Mito_struct-func_regulator"/>
</dbReference>
<dbReference type="KEGG" id="llu:AKJ09_06232"/>
<gene>
    <name evidence="4" type="ORF">AKJ09_06232</name>
</gene>
<dbReference type="PANTHER" id="PTHR43173:SF19">
    <property type="entry name" value="AARF DOMAIN-CONTAINING PROTEIN KINASE 1"/>
    <property type="match status" value="1"/>
</dbReference>
<dbReference type="OrthoDB" id="9795390at2"/>
<reference evidence="4 5" key="1">
    <citation type="submission" date="2015-08" db="EMBL/GenBank/DDBJ databases">
        <authorList>
            <person name="Babu N.S."/>
            <person name="Beckwith C.J."/>
            <person name="Beseler K.G."/>
            <person name="Brison A."/>
            <person name="Carone J.V."/>
            <person name="Caskin T.P."/>
            <person name="Diamond M."/>
            <person name="Durham M.E."/>
            <person name="Foxe J.M."/>
            <person name="Go M."/>
            <person name="Henderson B.A."/>
            <person name="Jones I.B."/>
            <person name="McGettigan J.A."/>
            <person name="Micheletti S.J."/>
            <person name="Nasrallah M.E."/>
            <person name="Ortiz D."/>
            <person name="Piller C.R."/>
            <person name="Privatt S.R."/>
            <person name="Schneider S.L."/>
            <person name="Sharp S."/>
            <person name="Smith T.C."/>
            <person name="Stanton J.D."/>
            <person name="Ullery H.E."/>
            <person name="Wilson R.J."/>
            <person name="Serrano M.G."/>
            <person name="Buck G."/>
            <person name="Lee V."/>
            <person name="Wang Y."/>
            <person name="Carvalho R."/>
            <person name="Voegtly L."/>
            <person name="Shi R."/>
            <person name="Duckworth R."/>
            <person name="Johnson A."/>
            <person name="Loviza R."/>
            <person name="Walstead R."/>
            <person name="Shah Z."/>
            <person name="Kiflezghi M."/>
            <person name="Wade K."/>
            <person name="Ball S.L."/>
            <person name="Bradley K.W."/>
            <person name="Asai D.J."/>
            <person name="Bowman C.A."/>
            <person name="Russell D.A."/>
            <person name="Pope W.H."/>
            <person name="Jacobs-Sera D."/>
            <person name="Hendrix R.W."/>
            <person name="Hatfull G.F."/>
        </authorList>
    </citation>
    <scope>NUCLEOTIDE SEQUENCE [LARGE SCALE GENOMIC DNA]</scope>
    <source>
        <strain evidence="4 5">DSM 27648</strain>
    </source>
</reference>
<keyword evidence="2" id="KW-0812">Transmembrane</keyword>
<accession>A0A0K1Q1B0</accession>
<sequence>MSASEPDASTRGDSVPASVTGGTGGGPAARGRRSPRPGPERGAARPSLSRTGERVRHIRYRARSENRWRFVRAYTTTFQVIFSYLFLFWRAKLFGKSYRDQNIAAVHQRNARRVYATILQLQGLFIKVGQLLSIMANFLPEEFRAELEGLQDQVPPRPFEEIAPRVEEELGAPIDELFDEFQRTPIASASLGQVHEARMHGEDRRRVVVKVQHQDIDEIVRLDLKTIRRIMSIVQWFVPVQGLDAYYHQIKGLLSQELDFSAEADSIERISENFANDPRVIFPTPVRELSTKRVLTTTYVEGKKLTDVAGLDAMGIDKKELASRLVRVYCQMIFVDGVYHADPHPGNILVNSSGDLVLLDFGAVAELSQPMREGIPEFLEGVIRRDTDRLIRALRKMGFLSRTSDEVVSEKIIEYFHRRFQEEVKLESFNLKDIKIDPQRGFENLLDLRKMNVGLKELSGVFHVPRDWVLLERTILLVYGCCSMLDPELNPMAIIQPYLQDFVLGNRDWQKVAMDTVRDMALGAVTLPDDLRKYLVRATRGEMEVRVRGVQEGAQTIYTIGRQLIYTAIGLSTGFAALSLHGRGEDGILTQSLAGERASARSCCSYPPSSPGRSGDERATQGAR</sequence>
<keyword evidence="5" id="KW-1185">Reference proteome</keyword>
<keyword evidence="4" id="KW-0560">Oxidoreductase</keyword>
<feature type="region of interest" description="Disordered" evidence="1">
    <location>
        <begin position="601"/>
        <end position="624"/>
    </location>
</feature>
<keyword evidence="4" id="KW-0830">Ubiquinone</keyword>
<evidence type="ECO:0000313" key="5">
    <source>
        <dbReference type="Proteomes" id="UP000064967"/>
    </source>
</evidence>
<dbReference type="InterPro" id="IPR004147">
    <property type="entry name" value="ABC1_dom"/>
</dbReference>
<dbReference type="AlphaFoldDB" id="A0A0K1Q1B0"/>
<keyword evidence="2" id="KW-1133">Transmembrane helix</keyword>
<dbReference type="CDD" id="cd05121">
    <property type="entry name" value="ABC1_ADCK3-like"/>
    <property type="match status" value="1"/>
</dbReference>
<dbReference type="EMBL" id="CP012333">
    <property type="protein sequence ID" value="AKU99568.1"/>
    <property type="molecule type" value="Genomic_DNA"/>
</dbReference>
<dbReference type="Pfam" id="PF03109">
    <property type="entry name" value="ABC1"/>
    <property type="match status" value="1"/>
</dbReference>
<name>A0A0K1Q1B0_9BACT</name>
<evidence type="ECO:0000313" key="4">
    <source>
        <dbReference type="EMBL" id="AKU99568.1"/>
    </source>
</evidence>
<feature type="transmembrane region" description="Helical" evidence="2">
    <location>
        <begin position="70"/>
        <end position="89"/>
    </location>
</feature>